<gene>
    <name evidence="2" type="ORF">SAMN04488000_121102</name>
</gene>
<sequence length="46" mass="4926">MVRVGEPTFGVFDVFPGDTGRRRDPGVRGRGGVRPAPGDEDVQSAR</sequence>
<name>A0A1H9WAT9_9PSEU</name>
<dbReference type="EMBL" id="FOFV01000021">
    <property type="protein sequence ID" value="SES30777.1"/>
    <property type="molecule type" value="Genomic_DNA"/>
</dbReference>
<proteinExistence type="predicted"/>
<reference evidence="3" key="1">
    <citation type="submission" date="2016-10" db="EMBL/GenBank/DDBJ databases">
        <authorList>
            <person name="Varghese N."/>
            <person name="Submissions S."/>
        </authorList>
    </citation>
    <scope>NUCLEOTIDE SEQUENCE [LARGE SCALE GENOMIC DNA]</scope>
    <source>
        <strain evidence="3">DSM 44437</strain>
    </source>
</reference>
<dbReference type="RefSeq" id="WP_177230113.1">
    <property type="nucleotide sequence ID" value="NZ_FOFV01000021.1"/>
</dbReference>
<dbReference type="STRING" id="65499.SAMN04488000_121102"/>
<organism evidence="2 3">
    <name type="scientific">Lentzea albida</name>
    <dbReference type="NCBI Taxonomy" id="65499"/>
    <lineage>
        <taxon>Bacteria</taxon>
        <taxon>Bacillati</taxon>
        <taxon>Actinomycetota</taxon>
        <taxon>Actinomycetes</taxon>
        <taxon>Pseudonocardiales</taxon>
        <taxon>Pseudonocardiaceae</taxon>
        <taxon>Lentzea</taxon>
    </lineage>
</organism>
<evidence type="ECO:0000256" key="1">
    <source>
        <dbReference type="SAM" id="MobiDB-lite"/>
    </source>
</evidence>
<evidence type="ECO:0000313" key="3">
    <source>
        <dbReference type="Proteomes" id="UP000199503"/>
    </source>
</evidence>
<dbReference type="AlphaFoldDB" id="A0A1H9WAT9"/>
<feature type="region of interest" description="Disordered" evidence="1">
    <location>
        <begin position="1"/>
        <end position="46"/>
    </location>
</feature>
<dbReference type="Proteomes" id="UP000199503">
    <property type="component" value="Unassembled WGS sequence"/>
</dbReference>
<accession>A0A1H9WAT9</accession>
<evidence type="ECO:0000313" key="2">
    <source>
        <dbReference type="EMBL" id="SES30777.1"/>
    </source>
</evidence>
<keyword evidence="3" id="KW-1185">Reference proteome</keyword>
<protein>
    <submittedName>
        <fullName evidence="2">Uncharacterized protein</fullName>
    </submittedName>
</protein>